<reference evidence="8 9" key="1">
    <citation type="journal article" date="2007" name="Nature">
        <title>Evolution of genes and genomes on the Drosophila phylogeny.</title>
        <authorList>
            <consortium name="Drosophila 12 Genomes Consortium"/>
            <person name="Clark A.G."/>
            <person name="Eisen M.B."/>
            <person name="Smith D.R."/>
            <person name="Bergman C.M."/>
            <person name="Oliver B."/>
            <person name="Markow T.A."/>
            <person name="Kaufman T.C."/>
            <person name="Kellis M."/>
            <person name="Gelbart W."/>
            <person name="Iyer V.N."/>
            <person name="Pollard D.A."/>
            <person name="Sackton T.B."/>
            <person name="Larracuente A.M."/>
            <person name="Singh N.D."/>
            <person name="Abad J.P."/>
            <person name="Abt D.N."/>
            <person name="Adryan B."/>
            <person name="Aguade M."/>
            <person name="Akashi H."/>
            <person name="Anderson W.W."/>
            <person name="Aquadro C.F."/>
            <person name="Ardell D.H."/>
            <person name="Arguello R."/>
            <person name="Artieri C.G."/>
            <person name="Barbash D.A."/>
            <person name="Barker D."/>
            <person name="Barsanti P."/>
            <person name="Batterham P."/>
            <person name="Batzoglou S."/>
            <person name="Begun D."/>
            <person name="Bhutkar A."/>
            <person name="Blanco E."/>
            <person name="Bosak S.A."/>
            <person name="Bradley R.K."/>
            <person name="Brand A.D."/>
            <person name="Brent M.R."/>
            <person name="Brooks A.N."/>
            <person name="Brown R.H."/>
            <person name="Butlin R.K."/>
            <person name="Caggese C."/>
            <person name="Calvi B.R."/>
            <person name="Bernardo de Carvalho A."/>
            <person name="Caspi A."/>
            <person name="Castrezana S."/>
            <person name="Celniker S.E."/>
            <person name="Chang J.L."/>
            <person name="Chapple C."/>
            <person name="Chatterji S."/>
            <person name="Chinwalla A."/>
            <person name="Civetta A."/>
            <person name="Clifton S.W."/>
            <person name="Comeron J.M."/>
            <person name="Costello J.C."/>
            <person name="Coyne J.A."/>
            <person name="Daub J."/>
            <person name="David R.G."/>
            <person name="Delcher A.L."/>
            <person name="Delehaunty K."/>
            <person name="Do C.B."/>
            <person name="Ebling H."/>
            <person name="Edwards K."/>
            <person name="Eickbush T."/>
            <person name="Evans J.D."/>
            <person name="Filipski A."/>
            <person name="Findeiss S."/>
            <person name="Freyhult E."/>
            <person name="Fulton L."/>
            <person name="Fulton R."/>
            <person name="Garcia A.C."/>
            <person name="Gardiner A."/>
            <person name="Garfield D.A."/>
            <person name="Garvin B.E."/>
            <person name="Gibson G."/>
            <person name="Gilbert D."/>
            <person name="Gnerre S."/>
            <person name="Godfrey J."/>
            <person name="Good R."/>
            <person name="Gotea V."/>
            <person name="Gravely B."/>
            <person name="Greenberg A.J."/>
            <person name="Griffiths-Jones S."/>
            <person name="Gross S."/>
            <person name="Guigo R."/>
            <person name="Gustafson E.A."/>
            <person name="Haerty W."/>
            <person name="Hahn M.W."/>
            <person name="Halligan D.L."/>
            <person name="Halpern A.L."/>
            <person name="Halter G.M."/>
            <person name="Han M.V."/>
            <person name="Heger A."/>
            <person name="Hillier L."/>
            <person name="Hinrichs A.S."/>
            <person name="Holmes I."/>
            <person name="Hoskins R.A."/>
            <person name="Hubisz M.J."/>
            <person name="Hultmark D."/>
            <person name="Huntley M.A."/>
            <person name="Jaffe D.B."/>
            <person name="Jagadeeshan S."/>
            <person name="Jeck W.R."/>
            <person name="Johnson J."/>
            <person name="Jones C.D."/>
            <person name="Jordan W.C."/>
            <person name="Karpen G.H."/>
            <person name="Kataoka E."/>
            <person name="Keightley P.D."/>
            <person name="Kheradpour P."/>
            <person name="Kirkness E.F."/>
            <person name="Koerich L.B."/>
            <person name="Kristiansen K."/>
            <person name="Kudrna D."/>
            <person name="Kulathinal R.J."/>
            <person name="Kumar S."/>
            <person name="Kwok R."/>
            <person name="Lander E."/>
            <person name="Langley C.H."/>
            <person name="Lapoint R."/>
            <person name="Lazzaro B.P."/>
            <person name="Lee S.J."/>
            <person name="Levesque L."/>
            <person name="Li R."/>
            <person name="Lin C.F."/>
            <person name="Lin M.F."/>
            <person name="Lindblad-Toh K."/>
            <person name="Llopart A."/>
            <person name="Long M."/>
            <person name="Low L."/>
            <person name="Lozovsky E."/>
            <person name="Lu J."/>
            <person name="Luo M."/>
            <person name="Machado C.A."/>
            <person name="Makalowski W."/>
            <person name="Marzo M."/>
            <person name="Matsuda M."/>
            <person name="Matzkin L."/>
            <person name="McAllister B."/>
            <person name="McBride C.S."/>
            <person name="McKernan B."/>
            <person name="McKernan K."/>
            <person name="Mendez-Lago M."/>
            <person name="Minx P."/>
            <person name="Mollenhauer M.U."/>
            <person name="Montooth K."/>
            <person name="Mount S.M."/>
            <person name="Mu X."/>
            <person name="Myers E."/>
            <person name="Negre B."/>
            <person name="Newfeld S."/>
            <person name="Nielsen R."/>
            <person name="Noor M.A."/>
            <person name="O'Grady P."/>
            <person name="Pachter L."/>
            <person name="Papaceit M."/>
            <person name="Parisi M.J."/>
            <person name="Parisi M."/>
            <person name="Parts L."/>
            <person name="Pedersen J.S."/>
            <person name="Pesole G."/>
            <person name="Phillippy A.M."/>
            <person name="Ponting C.P."/>
            <person name="Pop M."/>
            <person name="Porcelli D."/>
            <person name="Powell J.R."/>
            <person name="Prohaska S."/>
            <person name="Pruitt K."/>
            <person name="Puig M."/>
            <person name="Quesneville H."/>
            <person name="Ram K.R."/>
            <person name="Rand D."/>
            <person name="Rasmussen M.D."/>
            <person name="Reed L.K."/>
            <person name="Reenan R."/>
            <person name="Reily A."/>
            <person name="Remington K.A."/>
            <person name="Rieger T.T."/>
            <person name="Ritchie M.G."/>
            <person name="Robin C."/>
            <person name="Rogers Y.H."/>
            <person name="Rohde C."/>
            <person name="Rozas J."/>
            <person name="Rubenfield M.J."/>
            <person name="Ruiz A."/>
            <person name="Russo S."/>
            <person name="Salzberg S.L."/>
            <person name="Sanchez-Gracia A."/>
            <person name="Saranga D.J."/>
            <person name="Sato H."/>
            <person name="Schaeffer S.W."/>
            <person name="Schatz M.C."/>
            <person name="Schlenke T."/>
            <person name="Schwartz R."/>
            <person name="Segarra C."/>
            <person name="Singh R.S."/>
            <person name="Sirot L."/>
            <person name="Sirota M."/>
            <person name="Sisneros N.B."/>
            <person name="Smith C.D."/>
            <person name="Smith T.F."/>
            <person name="Spieth J."/>
            <person name="Stage D.E."/>
            <person name="Stark A."/>
            <person name="Stephan W."/>
            <person name="Strausberg R.L."/>
            <person name="Strempel S."/>
            <person name="Sturgill D."/>
            <person name="Sutton G."/>
            <person name="Sutton G.G."/>
            <person name="Tao W."/>
            <person name="Teichmann S."/>
            <person name="Tobari Y.N."/>
            <person name="Tomimura Y."/>
            <person name="Tsolas J.M."/>
            <person name="Valente V.L."/>
            <person name="Venter E."/>
            <person name="Venter J.C."/>
            <person name="Vicario S."/>
            <person name="Vieira F.G."/>
            <person name="Vilella A.J."/>
            <person name="Villasante A."/>
            <person name="Walenz B."/>
            <person name="Wang J."/>
            <person name="Wasserman M."/>
            <person name="Watts T."/>
            <person name="Wilson D."/>
            <person name="Wilson R.K."/>
            <person name="Wing R.A."/>
            <person name="Wolfner M.F."/>
            <person name="Wong A."/>
            <person name="Wong G.K."/>
            <person name="Wu C.I."/>
            <person name="Wu G."/>
            <person name="Yamamoto D."/>
            <person name="Yang H.P."/>
            <person name="Yang S.P."/>
            <person name="Yorke J.A."/>
            <person name="Yoshida K."/>
            <person name="Zdobnov E."/>
            <person name="Zhang P."/>
            <person name="Zhang Y."/>
            <person name="Zimin A.V."/>
            <person name="Baldwin J."/>
            <person name="Abdouelleil A."/>
            <person name="Abdulkadir J."/>
            <person name="Abebe A."/>
            <person name="Abera B."/>
            <person name="Abreu J."/>
            <person name="Acer S.C."/>
            <person name="Aftuck L."/>
            <person name="Alexander A."/>
            <person name="An P."/>
            <person name="Anderson E."/>
            <person name="Anderson S."/>
            <person name="Arachi H."/>
            <person name="Azer M."/>
            <person name="Bachantsang P."/>
            <person name="Barry A."/>
            <person name="Bayul T."/>
            <person name="Berlin A."/>
            <person name="Bessette D."/>
            <person name="Bloom T."/>
            <person name="Blye J."/>
            <person name="Boguslavskiy L."/>
            <person name="Bonnet C."/>
            <person name="Boukhgalter B."/>
            <person name="Bourzgui I."/>
            <person name="Brown A."/>
            <person name="Cahill P."/>
            <person name="Channer S."/>
            <person name="Cheshatsang Y."/>
            <person name="Chuda L."/>
            <person name="Citroen M."/>
            <person name="Collymore A."/>
            <person name="Cooke P."/>
            <person name="Costello M."/>
            <person name="D'Aco K."/>
            <person name="Daza R."/>
            <person name="De Haan G."/>
            <person name="DeGray S."/>
            <person name="DeMaso C."/>
            <person name="Dhargay N."/>
            <person name="Dooley K."/>
            <person name="Dooley E."/>
            <person name="Doricent M."/>
            <person name="Dorje P."/>
            <person name="Dorjee K."/>
            <person name="Dupes A."/>
            <person name="Elong R."/>
            <person name="Falk J."/>
            <person name="Farina A."/>
            <person name="Faro S."/>
            <person name="Ferguson D."/>
            <person name="Fisher S."/>
            <person name="Foley C.D."/>
            <person name="Franke A."/>
            <person name="Friedrich D."/>
            <person name="Gadbois L."/>
            <person name="Gearin G."/>
            <person name="Gearin C.R."/>
            <person name="Giannoukos G."/>
            <person name="Goode T."/>
            <person name="Graham J."/>
            <person name="Grandbois E."/>
            <person name="Grewal S."/>
            <person name="Gyaltsen K."/>
            <person name="Hafez N."/>
            <person name="Hagos B."/>
            <person name="Hall J."/>
            <person name="Henson C."/>
            <person name="Hollinger A."/>
            <person name="Honan T."/>
            <person name="Huard M.D."/>
            <person name="Hughes L."/>
            <person name="Hurhula B."/>
            <person name="Husby M.E."/>
            <person name="Kamat A."/>
            <person name="Kanga B."/>
            <person name="Kashin S."/>
            <person name="Khazanovich D."/>
            <person name="Kisner P."/>
            <person name="Lance K."/>
            <person name="Lara M."/>
            <person name="Lee W."/>
            <person name="Lennon N."/>
            <person name="Letendre F."/>
            <person name="LeVine R."/>
            <person name="Lipovsky A."/>
            <person name="Liu X."/>
            <person name="Liu J."/>
            <person name="Liu S."/>
            <person name="Lokyitsang T."/>
            <person name="Lokyitsang Y."/>
            <person name="Lubonja R."/>
            <person name="Lui A."/>
            <person name="MacDonald P."/>
            <person name="Magnisalis V."/>
            <person name="Maru K."/>
            <person name="Matthews C."/>
            <person name="McCusker W."/>
            <person name="McDonough S."/>
            <person name="Mehta T."/>
            <person name="Meldrim J."/>
            <person name="Meneus L."/>
            <person name="Mihai O."/>
            <person name="Mihalev A."/>
            <person name="Mihova T."/>
            <person name="Mittelman R."/>
            <person name="Mlenga V."/>
            <person name="Montmayeur A."/>
            <person name="Mulrain L."/>
            <person name="Navidi A."/>
            <person name="Naylor J."/>
            <person name="Negash T."/>
            <person name="Nguyen T."/>
            <person name="Nguyen N."/>
            <person name="Nicol R."/>
            <person name="Norbu C."/>
            <person name="Norbu N."/>
            <person name="Novod N."/>
            <person name="O'Neill B."/>
            <person name="Osman S."/>
            <person name="Markiewicz E."/>
            <person name="Oyono O.L."/>
            <person name="Patti C."/>
            <person name="Phunkhang P."/>
            <person name="Pierre F."/>
            <person name="Priest M."/>
            <person name="Raghuraman S."/>
            <person name="Rege F."/>
            <person name="Reyes R."/>
            <person name="Rise C."/>
            <person name="Rogov P."/>
            <person name="Ross K."/>
            <person name="Ryan E."/>
            <person name="Settipalli S."/>
            <person name="Shea T."/>
            <person name="Sherpa N."/>
            <person name="Shi L."/>
            <person name="Shih D."/>
            <person name="Sparrow T."/>
            <person name="Spaulding J."/>
            <person name="Stalker J."/>
            <person name="Stange-Thomann N."/>
            <person name="Stavropoulos S."/>
            <person name="Stone C."/>
            <person name="Strader C."/>
            <person name="Tesfaye S."/>
            <person name="Thomson T."/>
            <person name="Thoulutsang Y."/>
            <person name="Thoulutsang D."/>
            <person name="Topham K."/>
            <person name="Topping I."/>
            <person name="Tsamla T."/>
            <person name="Vassiliev H."/>
            <person name="Vo A."/>
            <person name="Wangchuk T."/>
            <person name="Wangdi T."/>
            <person name="Weiand M."/>
            <person name="Wilkinson J."/>
            <person name="Wilson A."/>
            <person name="Yadav S."/>
            <person name="Young G."/>
            <person name="Yu Q."/>
            <person name="Zembek L."/>
            <person name="Zhong D."/>
            <person name="Zimmer A."/>
            <person name="Zwirko Z."/>
            <person name="Jaffe D.B."/>
            <person name="Alvarez P."/>
            <person name="Brockman W."/>
            <person name="Butler J."/>
            <person name="Chin C."/>
            <person name="Gnerre S."/>
            <person name="Grabherr M."/>
            <person name="Kleber M."/>
            <person name="Mauceli E."/>
            <person name="MacCallum I."/>
        </authorList>
    </citation>
    <scope>NUCLEOTIDE SEQUENCE [LARGE SCALE GENOMIC DNA]</scope>
    <source>
        <strain evidence="9">Tucson 14024-0371.13</strain>
    </source>
</reference>
<dbReference type="eggNOG" id="KOG3946">
    <property type="taxonomic scope" value="Eukaryota"/>
</dbReference>
<dbReference type="PANTHER" id="PTHR12283">
    <property type="entry name" value="GLUTAMINYL-PEPTIDE CYCLOTRANSFERASE"/>
    <property type="match status" value="1"/>
</dbReference>
<dbReference type="HOGENOM" id="CLU_045003_1_0_1"/>
<dbReference type="OrthoDB" id="3907302at2759"/>
<dbReference type="InterPro" id="IPR040234">
    <property type="entry name" value="QC/QCL"/>
</dbReference>
<evidence type="ECO:0000259" key="7">
    <source>
        <dbReference type="Pfam" id="PF04389"/>
    </source>
</evidence>
<keyword evidence="6" id="KW-0812">Transmembrane</keyword>
<keyword evidence="4" id="KW-0808">Transferase</keyword>
<evidence type="ECO:0000256" key="2">
    <source>
        <dbReference type="ARBA" id="ARBA00006014"/>
    </source>
</evidence>
<evidence type="ECO:0000256" key="5">
    <source>
        <dbReference type="ARBA" id="ARBA00023315"/>
    </source>
</evidence>
<dbReference type="InParanoid" id="B3M3K5"/>
<dbReference type="EC" id="2.3.2.5" evidence="3"/>
<dbReference type="EMBL" id="CH902618">
    <property type="protein sequence ID" value="EDV40298.2"/>
    <property type="molecule type" value="Genomic_DNA"/>
</dbReference>
<evidence type="ECO:0000256" key="3">
    <source>
        <dbReference type="ARBA" id="ARBA00012012"/>
    </source>
</evidence>
<proteinExistence type="inferred from homology"/>
<dbReference type="Proteomes" id="UP000007801">
    <property type="component" value="Unassembled WGS sequence"/>
</dbReference>
<dbReference type="SUPFAM" id="SSF53187">
    <property type="entry name" value="Zn-dependent exopeptidases"/>
    <property type="match status" value="1"/>
</dbReference>
<keyword evidence="6" id="KW-1133">Transmembrane helix</keyword>
<organism evidence="8 9">
    <name type="scientific">Drosophila ananassae</name>
    <name type="common">Fruit fly</name>
    <dbReference type="NCBI Taxonomy" id="7217"/>
    <lineage>
        <taxon>Eukaryota</taxon>
        <taxon>Metazoa</taxon>
        <taxon>Ecdysozoa</taxon>
        <taxon>Arthropoda</taxon>
        <taxon>Hexapoda</taxon>
        <taxon>Insecta</taxon>
        <taxon>Pterygota</taxon>
        <taxon>Neoptera</taxon>
        <taxon>Endopterygota</taxon>
        <taxon>Diptera</taxon>
        <taxon>Brachycera</taxon>
        <taxon>Muscomorpha</taxon>
        <taxon>Ephydroidea</taxon>
        <taxon>Drosophilidae</taxon>
        <taxon>Drosophila</taxon>
        <taxon>Sophophora</taxon>
    </lineage>
</organism>
<keyword evidence="6" id="KW-0472">Membrane</keyword>
<evidence type="ECO:0000256" key="1">
    <source>
        <dbReference type="ARBA" id="ARBA00000001"/>
    </source>
</evidence>
<evidence type="ECO:0000313" key="8">
    <source>
        <dbReference type="EMBL" id="EDV40298.2"/>
    </source>
</evidence>
<comment type="catalytic activity">
    <reaction evidence="1">
        <text>N-terminal L-glutaminyl-[peptide] = N-terminal 5-oxo-L-prolyl-[peptide] + NH4(+)</text>
        <dbReference type="Rhea" id="RHEA:23652"/>
        <dbReference type="Rhea" id="RHEA-COMP:11736"/>
        <dbReference type="Rhea" id="RHEA-COMP:11846"/>
        <dbReference type="ChEBI" id="CHEBI:28938"/>
        <dbReference type="ChEBI" id="CHEBI:64722"/>
        <dbReference type="ChEBI" id="CHEBI:87215"/>
        <dbReference type="EC" id="2.3.2.5"/>
    </reaction>
</comment>
<accession>B3M3K5</accession>
<sequence length="336" mass="39016">MLARIAWTVSAVYILINILMIRWASQRPPFHFNDDEAHFNATLAKILKPRYHGSLGHAQVRRFLAQELKKLGFMVVQNKFREGVNFTNVVAYWNPGVEHVIMLSCHYDTETPRLKNKTYWGATDGAVPCAILLNVAKTMGEYLKNDLSLRMDVGLALVFFDGHKPLLTDPENEVRLIGSRHFVEVDFIPLENIILAINLNLIGLANESYFSYHNDTADLHFKISDLEQELWESKQLTGGPVLFHKLQHYNKDQPDDDYPFHEQGVPVLHISPEINPKIHHTTADIKENLHWPTIRNMIKILRKFLYDYLRSQEFDSPHRGEAMFMYQDEGENILFY</sequence>
<keyword evidence="5" id="KW-0012">Acyltransferase</keyword>
<dbReference type="InterPro" id="IPR007484">
    <property type="entry name" value="Peptidase_M28"/>
</dbReference>
<dbReference type="AlphaFoldDB" id="B3M3K5"/>
<keyword evidence="9" id="KW-1185">Reference proteome</keyword>
<evidence type="ECO:0000256" key="6">
    <source>
        <dbReference type="SAM" id="Phobius"/>
    </source>
</evidence>
<evidence type="ECO:0000256" key="4">
    <source>
        <dbReference type="ARBA" id="ARBA00022679"/>
    </source>
</evidence>
<dbReference type="Pfam" id="PF04389">
    <property type="entry name" value="Peptidase_M28"/>
    <property type="match status" value="1"/>
</dbReference>
<feature type="transmembrane region" description="Helical" evidence="6">
    <location>
        <begin position="6"/>
        <end position="24"/>
    </location>
</feature>
<comment type="similarity">
    <text evidence="2">Belongs to the glutaminyl-peptide cyclotransferase family.</text>
</comment>
<protein>
    <recommendedName>
        <fullName evidence="3">glutaminyl-peptide cyclotransferase</fullName>
        <ecNumber evidence="3">2.3.2.5</ecNumber>
    </recommendedName>
</protein>
<feature type="domain" description="Peptidase M28" evidence="7">
    <location>
        <begin position="88"/>
        <end position="304"/>
    </location>
</feature>
<dbReference type="Gene3D" id="3.40.630.10">
    <property type="entry name" value="Zn peptidases"/>
    <property type="match status" value="1"/>
</dbReference>
<dbReference type="PANTHER" id="PTHR12283:SF6">
    <property type="entry name" value="GLUTAMINYL-PEPTIDE CYCLOTRANSFERASE-RELATED"/>
    <property type="match status" value="1"/>
</dbReference>
<dbReference type="GO" id="GO:0008270">
    <property type="term" value="F:zinc ion binding"/>
    <property type="evidence" value="ECO:0007669"/>
    <property type="project" value="TreeGrafter"/>
</dbReference>
<gene>
    <name evidence="8" type="primary">Dana\GF10436</name>
    <name evidence="8" type="synonym">dana_GLEANR_10390</name>
    <name evidence="8" type="ORF">GF10436</name>
</gene>
<dbReference type="GO" id="GO:0016603">
    <property type="term" value="F:glutaminyl-peptide cyclotransferase activity"/>
    <property type="evidence" value="ECO:0007669"/>
    <property type="project" value="UniProtKB-EC"/>
</dbReference>
<evidence type="ECO:0000313" key="9">
    <source>
        <dbReference type="Proteomes" id="UP000007801"/>
    </source>
</evidence>
<name>B3M3K5_DROAN</name>